<dbReference type="AlphaFoldDB" id="A0A516SED8"/>
<evidence type="ECO:0000259" key="1">
    <source>
        <dbReference type="Pfam" id="PF13761"/>
    </source>
</evidence>
<keyword evidence="3" id="KW-1185">Reference proteome</keyword>
<organism evidence="2 3">
    <name type="scientific">Chitinimonas arctica</name>
    <dbReference type="NCBI Taxonomy" id="2594795"/>
    <lineage>
        <taxon>Bacteria</taxon>
        <taxon>Pseudomonadati</taxon>
        <taxon>Pseudomonadota</taxon>
        <taxon>Betaproteobacteria</taxon>
        <taxon>Neisseriales</taxon>
        <taxon>Chitinibacteraceae</taxon>
        <taxon>Chitinimonas</taxon>
    </lineage>
</organism>
<sequence length="172" mass="19674">MTSLYQTALGDDFERLSPLLRQFHREPCVPWQGCVDVSWPRQAMLRILLGLGRLPHEGQDRSLRVEVRENGAVEHWQRNFAGRLMASRQYLTRDGLCERFGPFTLLLESRVDNGELRQRSVRTRFCGIPLPAVLALQVGAREWQENGRFHFDVAIGVGNSPLLRYFGSLLPG</sequence>
<dbReference type="KEGG" id="cari:FNU76_09155"/>
<gene>
    <name evidence="2" type="ORF">FNU76_09155</name>
</gene>
<evidence type="ECO:0000313" key="2">
    <source>
        <dbReference type="EMBL" id="QDQ26522.1"/>
    </source>
</evidence>
<evidence type="ECO:0000313" key="3">
    <source>
        <dbReference type="Proteomes" id="UP000317550"/>
    </source>
</evidence>
<dbReference type="EMBL" id="CP041730">
    <property type="protein sequence ID" value="QDQ26522.1"/>
    <property type="molecule type" value="Genomic_DNA"/>
</dbReference>
<accession>A0A516SED8</accession>
<protein>
    <submittedName>
        <fullName evidence="2">DUF4166 domain-containing protein</fullName>
    </submittedName>
</protein>
<dbReference type="Pfam" id="PF13761">
    <property type="entry name" value="DUF4166"/>
    <property type="match status" value="1"/>
</dbReference>
<dbReference type="RefSeq" id="WP_144277916.1">
    <property type="nucleotide sequence ID" value="NZ_CP041730.1"/>
</dbReference>
<reference evidence="3" key="1">
    <citation type="submission" date="2019-07" db="EMBL/GenBank/DDBJ databases">
        <title>Chitinimonas sp. nov., isolated from Ny-Alesund, arctica soil.</title>
        <authorList>
            <person name="Xu Q."/>
            <person name="Peng F."/>
        </authorList>
    </citation>
    <scope>NUCLEOTIDE SEQUENCE [LARGE SCALE GENOMIC DNA]</scope>
    <source>
        <strain evidence="3">R3-44</strain>
    </source>
</reference>
<dbReference type="OrthoDB" id="2448833at2"/>
<proteinExistence type="predicted"/>
<feature type="domain" description="DUF4166" evidence="1">
    <location>
        <begin position="16"/>
        <end position="166"/>
    </location>
</feature>
<dbReference type="InterPro" id="IPR025311">
    <property type="entry name" value="DUF4166"/>
</dbReference>
<dbReference type="Proteomes" id="UP000317550">
    <property type="component" value="Chromosome"/>
</dbReference>
<name>A0A516SED8_9NEIS</name>